<dbReference type="EnsemblPlants" id="OPUNC10G11190.1">
    <property type="protein sequence ID" value="OPUNC10G11190.1"/>
    <property type="gene ID" value="OPUNC10G11190"/>
</dbReference>
<evidence type="ECO:0000313" key="1">
    <source>
        <dbReference type="EnsemblPlants" id="OPUNC10G11190.1"/>
    </source>
</evidence>
<dbReference type="Proteomes" id="UP000026962">
    <property type="component" value="Chromosome 10"/>
</dbReference>
<dbReference type="Gramene" id="OPUNC10G11190.1">
    <property type="protein sequence ID" value="OPUNC10G11190.1"/>
    <property type="gene ID" value="OPUNC10G11190"/>
</dbReference>
<evidence type="ECO:0000313" key="2">
    <source>
        <dbReference type="Proteomes" id="UP000026962"/>
    </source>
</evidence>
<sequence length="501" mass="56302">MQRLVADAWVVAAEHELPFKQKFRYSGGVIQGYVAIGDKILVSCLGPFLFVFDCSDHTWALVSLSGEIDDYIPFWNRAAYVEDDDTILLHPCRHPRRLQVLAGEARRRSRWPPSSPSKKGKGSATSCVWFGHRPPCACTTGHLLITTFVVNDDRDSAGCFTPRGVEILQSTCRRVGISEVTPKYKRLGEFGFLQFYQENADQVDPTSIHPTIGEAAYSGIEDSPNMMPCCRFFKSLNYYVYYSSISDGKFVCPDKILEAQCHVDHQKVDHGIPANHFVRIGSTFYIIPSSPSKKMGIIDGQANTVHFVLTQRSPVLFLSAVFVVGHGSIVGLGETLKDVFILQMGKWQHMETSSSSSLDRTRSITVSGFVSLGHEYLTMIALACCLEMYIHWRIHLHTMGRSWRMRALGSWRKMMLPEEFSRIASVGKEDDKHIVFCMVHGSPWPPYRGNEKHKVTIATIQVTVEPTGQGKKEPIKAEHVDISTLSIDHAGWIHTRYAFAP</sequence>
<dbReference type="HOGENOM" id="CLU_544443_0_0_1"/>
<reference evidence="1" key="1">
    <citation type="submission" date="2015-04" db="UniProtKB">
        <authorList>
            <consortium name="EnsemblPlants"/>
        </authorList>
    </citation>
    <scope>IDENTIFICATION</scope>
</reference>
<reference evidence="1" key="2">
    <citation type="submission" date="2018-05" db="EMBL/GenBank/DDBJ databases">
        <title>OpunRS2 (Oryza punctata Reference Sequence Version 2).</title>
        <authorList>
            <person name="Zhang J."/>
            <person name="Kudrna D."/>
            <person name="Lee S."/>
            <person name="Talag J."/>
            <person name="Welchert J."/>
            <person name="Wing R.A."/>
        </authorList>
    </citation>
    <scope>NUCLEOTIDE SEQUENCE [LARGE SCALE GENOMIC DNA]</scope>
</reference>
<proteinExistence type="predicted"/>
<organism evidence="1">
    <name type="scientific">Oryza punctata</name>
    <name type="common">Red rice</name>
    <dbReference type="NCBI Taxonomy" id="4537"/>
    <lineage>
        <taxon>Eukaryota</taxon>
        <taxon>Viridiplantae</taxon>
        <taxon>Streptophyta</taxon>
        <taxon>Embryophyta</taxon>
        <taxon>Tracheophyta</taxon>
        <taxon>Spermatophyta</taxon>
        <taxon>Magnoliopsida</taxon>
        <taxon>Liliopsida</taxon>
        <taxon>Poales</taxon>
        <taxon>Poaceae</taxon>
        <taxon>BOP clade</taxon>
        <taxon>Oryzoideae</taxon>
        <taxon>Oryzeae</taxon>
        <taxon>Oryzinae</taxon>
        <taxon>Oryza</taxon>
    </lineage>
</organism>
<protein>
    <submittedName>
        <fullName evidence="1">Uncharacterized protein</fullName>
    </submittedName>
</protein>
<name>A0A0E0M8L0_ORYPU</name>
<keyword evidence="2" id="KW-1185">Reference proteome</keyword>
<accession>A0A0E0M8L0</accession>
<dbReference type="AlphaFoldDB" id="A0A0E0M8L0"/>